<name>A0ABS4HIF3_9BACI</name>
<accession>A0ABS4HIF3</accession>
<feature type="signal peptide" evidence="2">
    <location>
        <begin position="1"/>
        <end position="26"/>
    </location>
</feature>
<proteinExistence type="predicted"/>
<keyword evidence="4" id="KW-1185">Reference proteome</keyword>
<protein>
    <submittedName>
        <fullName evidence="3">Stage III sporulation protein AE</fullName>
    </submittedName>
</protein>
<evidence type="ECO:0000313" key="4">
    <source>
        <dbReference type="Proteomes" id="UP001519328"/>
    </source>
</evidence>
<dbReference type="EMBL" id="JAGGKK010000021">
    <property type="protein sequence ID" value="MBP1950384.1"/>
    <property type="molecule type" value="Genomic_DNA"/>
</dbReference>
<feature type="transmembrane region" description="Helical" evidence="1">
    <location>
        <begin position="102"/>
        <end position="119"/>
    </location>
</feature>
<dbReference type="InterPro" id="IPR014194">
    <property type="entry name" value="Spore_III_AE"/>
</dbReference>
<feature type="transmembrane region" description="Helical" evidence="1">
    <location>
        <begin position="358"/>
        <end position="383"/>
    </location>
</feature>
<feature type="transmembrane region" description="Helical" evidence="1">
    <location>
        <begin position="192"/>
        <end position="220"/>
    </location>
</feature>
<dbReference type="RefSeq" id="WP_209481872.1">
    <property type="nucleotide sequence ID" value="NZ_JAGGKK010000021.1"/>
</dbReference>
<dbReference type="NCBIfam" id="TIGR02829">
    <property type="entry name" value="spore_III_AE"/>
    <property type="match status" value="1"/>
</dbReference>
<dbReference type="Pfam" id="PF09546">
    <property type="entry name" value="Spore_III_AE"/>
    <property type="match status" value="1"/>
</dbReference>
<comment type="caution">
    <text evidence="3">The sequence shown here is derived from an EMBL/GenBank/DDBJ whole genome shotgun (WGS) entry which is preliminary data.</text>
</comment>
<feature type="transmembrane region" description="Helical" evidence="1">
    <location>
        <begin position="307"/>
        <end position="333"/>
    </location>
</feature>
<evidence type="ECO:0000256" key="1">
    <source>
        <dbReference type="SAM" id="Phobius"/>
    </source>
</evidence>
<keyword evidence="1" id="KW-0472">Membrane</keyword>
<evidence type="ECO:0000313" key="3">
    <source>
        <dbReference type="EMBL" id="MBP1950384.1"/>
    </source>
</evidence>
<gene>
    <name evidence="3" type="ORF">J2Z82_003341</name>
</gene>
<feature type="transmembrane region" description="Helical" evidence="1">
    <location>
        <begin position="240"/>
        <end position="258"/>
    </location>
</feature>
<dbReference type="Proteomes" id="UP001519328">
    <property type="component" value="Unassembled WGS sequence"/>
</dbReference>
<keyword evidence="1" id="KW-1133">Transmembrane helix</keyword>
<keyword evidence="1" id="KW-0812">Transmembrane</keyword>
<feature type="chain" id="PRO_5046699832" evidence="2">
    <location>
        <begin position="27"/>
        <end position="391"/>
    </location>
</feature>
<sequence length="391" mass="42470">MVQKKLIISILIILLVLLFGQQTVSAEPNSNDIQDNMLNDISLDGMQSFWHTLVNDYGGYLPELEKTSITEIIKDNGSFSIKNTLWGFIEYFLHELIMNGKLLGLLLMLTLFSMVLQTMHAAFEESTVSKIAYFVVYIVLIFLALNSFYLAVSYAKEAIDAMSGFMIALLPLVLSIMATLGNIITVSFFQPLVIFLINFSGVLVSKFILPLLFLSALLLIVSSLNDNYKVTHLANLFKTVGLGALGMFLTVFVGVMSVQGASSAISDGVAMKTTKFVTGNFIPVVGRTLTDAADTILSASLLLKNSIGIVGVLIIVLIAVFPALKIFAIALIYKLAAAVLQPIGDGPIITSLNTISNYIVYILACLLAVTLMFFLAIVILVAASNITLLLR</sequence>
<evidence type="ECO:0000256" key="2">
    <source>
        <dbReference type="SAM" id="SignalP"/>
    </source>
</evidence>
<reference evidence="3 4" key="1">
    <citation type="submission" date="2021-03" db="EMBL/GenBank/DDBJ databases">
        <title>Genomic Encyclopedia of Type Strains, Phase IV (KMG-IV): sequencing the most valuable type-strain genomes for metagenomic binning, comparative biology and taxonomic classification.</title>
        <authorList>
            <person name="Goeker M."/>
        </authorList>
    </citation>
    <scope>NUCLEOTIDE SEQUENCE [LARGE SCALE GENOMIC DNA]</scope>
    <source>
        <strain evidence="3 4">DSM 21085</strain>
    </source>
</reference>
<feature type="transmembrane region" description="Helical" evidence="1">
    <location>
        <begin position="131"/>
        <end position="152"/>
    </location>
</feature>
<keyword evidence="2" id="KW-0732">Signal</keyword>
<organism evidence="3 4">
    <name type="scientific">Virgibacillus litoralis</name>
    <dbReference type="NCBI Taxonomy" id="578221"/>
    <lineage>
        <taxon>Bacteria</taxon>
        <taxon>Bacillati</taxon>
        <taxon>Bacillota</taxon>
        <taxon>Bacilli</taxon>
        <taxon>Bacillales</taxon>
        <taxon>Bacillaceae</taxon>
        <taxon>Virgibacillus</taxon>
    </lineage>
</organism>
<feature type="transmembrane region" description="Helical" evidence="1">
    <location>
        <begin position="164"/>
        <end position="185"/>
    </location>
</feature>